<name>A0A1I5WWV3_9BACI</name>
<evidence type="ECO:0000313" key="1">
    <source>
        <dbReference type="EMBL" id="SFQ24233.1"/>
    </source>
</evidence>
<dbReference type="Proteomes" id="UP000182762">
    <property type="component" value="Unassembled WGS sequence"/>
</dbReference>
<keyword evidence="2" id="KW-1185">Reference proteome</keyword>
<dbReference type="EMBL" id="FOXX01000001">
    <property type="protein sequence ID" value="SFQ24233.1"/>
    <property type="molecule type" value="Genomic_DNA"/>
</dbReference>
<protein>
    <recommendedName>
        <fullName evidence="3">DUF4025 domain-containing protein</fullName>
    </recommendedName>
</protein>
<gene>
    <name evidence="1" type="ORF">SAMN02745910_00792</name>
</gene>
<dbReference type="GeneID" id="93713849"/>
<reference evidence="1 2" key="1">
    <citation type="submission" date="2016-10" db="EMBL/GenBank/DDBJ databases">
        <authorList>
            <person name="Varghese N."/>
            <person name="Submissions S."/>
        </authorList>
    </citation>
    <scope>NUCLEOTIDE SEQUENCE [LARGE SCALE GENOMIC DNA]</scope>
    <source>
        <strain evidence="1 2">DSM 13796</strain>
    </source>
</reference>
<proteinExistence type="predicted"/>
<organism evidence="1 2">
    <name type="scientific">Priestia endophytica DSM 13796</name>
    <dbReference type="NCBI Taxonomy" id="1121089"/>
    <lineage>
        <taxon>Bacteria</taxon>
        <taxon>Bacillati</taxon>
        <taxon>Bacillota</taxon>
        <taxon>Bacilli</taxon>
        <taxon>Bacillales</taxon>
        <taxon>Bacillaceae</taxon>
        <taxon>Priestia</taxon>
    </lineage>
</organism>
<dbReference type="RefSeq" id="WP_161939272.1">
    <property type="nucleotide sequence ID" value="NZ_FOXX01000001.1"/>
</dbReference>
<evidence type="ECO:0000313" key="2">
    <source>
        <dbReference type="Proteomes" id="UP000182762"/>
    </source>
</evidence>
<accession>A0A1I5WWV3</accession>
<evidence type="ECO:0008006" key="3">
    <source>
        <dbReference type="Google" id="ProtNLM"/>
    </source>
</evidence>
<comment type="caution">
    <text evidence="1">The sequence shown here is derived from an EMBL/GenBank/DDBJ whole genome shotgun (WGS) entry which is preliminary data.</text>
</comment>
<sequence>MKDPKSVNKSYDEMFFYDEEGEQLTTQHIMEAYENGHFDTGYSENQGEG</sequence>